<protein>
    <submittedName>
        <fullName evidence="2">Uncharacterized protein</fullName>
    </submittedName>
</protein>
<feature type="compositionally biased region" description="Basic and acidic residues" evidence="1">
    <location>
        <begin position="56"/>
        <end position="68"/>
    </location>
</feature>
<accession>A0A382R2F5</accession>
<organism evidence="2">
    <name type="scientific">marine metagenome</name>
    <dbReference type="NCBI Taxonomy" id="408172"/>
    <lineage>
        <taxon>unclassified sequences</taxon>
        <taxon>metagenomes</taxon>
        <taxon>ecological metagenomes</taxon>
    </lineage>
</organism>
<gene>
    <name evidence="2" type="ORF">METZ01_LOCUS344757</name>
</gene>
<evidence type="ECO:0000313" key="2">
    <source>
        <dbReference type="EMBL" id="SVC91903.1"/>
    </source>
</evidence>
<dbReference type="AlphaFoldDB" id="A0A382R2F5"/>
<dbReference type="EMBL" id="UINC01118642">
    <property type="protein sequence ID" value="SVC91903.1"/>
    <property type="molecule type" value="Genomic_DNA"/>
</dbReference>
<proteinExistence type="predicted"/>
<feature type="compositionally biased region" description="Basic and acidic residues" evidence="1">
    <location>
        <begin position="77"/>
        <end position="95"/>
    </location>
</feature>
<evidence type="ECO:0000256" key="1">
    <source>
        <dbReference type="SAM" id="MobiDB-lite"/>
    </source>
</evidence>
<reference evidence="2" key="1">
    <citation type="submission" date="2018-05" db="EMBL/GenBank/DDBJ databases">
        <authorList>
            <person name="Lanie J.A."/>
            <person name="Ng W.-L."/>
            <person name="Kazmierczak K.M."/>
            <person name="Andrzejewski T.M."/>
            <person name="Davidsen T.M."/>
            <person name="Wayne K.J."/>
            <person name="Tettelin H."/>
            <person name="Glass J.I."/>
            <person name="Rusch D."/>
            <person name="Podicherti R."/>
            <person name="Tsui H.-C.T."/>
            <person name="Winkler M.E."/>
        </authorList>
    </citation>
    <scope>NUCLEOTIDE SEQUENCE</scope>
</reference>
<feature type="region of interest" description="Disordered" evidence="1">
    <location>
        <begin position="56"/>
        <end position="95"/>
    </location>
</feature>
<name>A0A382R2F5_9ZZZZ</name>
<sequence>MILKTLFSIALFFTGGHVIDTKLGLHHYSDKDYEEIFYLKNKASISKNCVRHSENEDIKKMRRSKTDGGSETIYKITKNEEKDSSKETSVEKISS</sequence>